<dbReference type="InterPro" id="IPR051615">
    <property type="entry name" value="Transcr_Regulatory_Elem"/>
</dbReference>
<dbReference type="GO" id="GO:0008270">
    <property type="term" value="F:zinc ion binding"/>
    <property type="evidence" value="ECO:0007669"/>
    <property type="project" value="InterPro"/>
</dbReference>
<evidence type="ECO:0000256" key="1">
    <source>
        <dbReference type="ARBA" id="ARBA00004123"/>
    </source>
</evidence>
<accession>A0A1B9IFK7</accession>
<feature type="domain" description="Zn(2)-C6 fungal-type" evidence="9">
    <location>
        <begin position="17"/>
        <end position="70"/>
    </location>
</feature>
<feature type="compositionally biased region" description="Low complexity" evidence="8">
    <location>
        <begin position="1023"/>
        <end position="1038"/>
    </location>
</feature>
<name>A0A1B9IFK7_9TREE</name>
<reference evidence="11" key="2">
    <citation type="submission" date="2013-12" db="EMBL/GenBank/DDBJ databases">
        <title>Evolution of pathogenesis and genome organization in the Tremellales.</title>
        <authorList>
            <person name="Cuomo C."/>
            <person name="Litvintseva A."/>
            <person name="Heitman J."/>
            <person name="Chen Y."/>
            <person name="Sun S."/>
            <person name="Springer D."/>
            <person name="Dromer F."/>
            <person name="Young S."/>
            <person name="Zeng Q."/>
            <person name="Chapman S."/>
            <person name="Gujja S."/>
            <person name="Saif S."/>
            <person name="Birren B."/>
        </authorList>
    </citation>
    <scope>NUCLEOTIDE SEQUENCE [LARGE SCALE GENOMIC DNA]</scope>
    <source>
        <strain evidence="11">CBS 10435</strain>
    </source>
</reference>
<evidence type="ECO:0000256" key="7">
    <source>
        <dbReference type="ARBA" id="ARBA00023242"/>
    </source>
</evidence>
<evidence type="ECO:0000256" key="3">
    <source>
        <dbReference type="ARBA" id="ARBA00022833"/>
    </source>
</evidence>
<feature type="compositionally biased region" description="Polar residues" evidence="8">
    <location>
        <begin position="1003"/>
        <end position="1022"/>
    </location>
</feature>
<keyword evidence="6" id="KW-0804">Transcription</keyword>
<evidence type="ECO:0000256" key="8">
    <source>
        <dbReference type="SAM" id="MobiDB-lite"/>
    </source>
</evidence>
<organism evidence="10 11">
    <name type="scientific">Kwoniella mangroviensis CBS 10435</name>
    <dbReference type="NCBI Taxonomy" id="1331196"/>
    <lineage>
        <taxon>Eukaryota</taxon>
        <taxon>Fungi</taxon>
        <taxon>Dikarya</taxon>
        <taxon>Basidiomycota</taxon>
        <taxon>Agaricomycotina</taxon>
        <taxon>Tremellomycetes</taxon>
        <taxon>Tremellales</taxon>
        <taxon>Cryptococcaceae</taxon>
        <taxon>Kwoniella</taxon>
    </lineage>
</organism>
<reference evidence="10 11" key="1">
    <citation type="submission" date="2013-07" db="EMBL/GenBank/DDBJ databases">
        <title>The Genome Sequence of Kwoniella mangroviensis CBS10435.</title>
        <authorList>
            <consortium name="The Broad Institute Genome Sequencing Platform"/>
            <person name="Cuomo C."/>
            <person name="Litvintseva A."/>
            <person name="Chen Y."/>
            <person name="Heitman J."/>
            <person name="Sun S."/>
            <person name="Springer D."/>
            <person name="Dromer F."/>
            <person name="Young S.K."/>
            <person name="Zeng Q."/>
            <person name="Gargeya S."/>
            <person name="Fitzgerald M."/>
            <person name="Abouelleil A."/>
            <person name="Alvarado L."/>
            <person name="Berlin A.M."/>
            <person name="Chapman S.B."/>
            <person name="Dewar J."/>
            <person name="Goldberg J."/>
            <person name="Griggs A."/>
            <person name="Gujja S."/>
            <person name="Hansen M."/>
            <person name="Howarth C."/>
            <person name="Imamovic A."/>
            <person name="Larimer J."/>
            <person name="McCowan C."/>
            <person name="Murphy C."/>
            <person name="Pearson M."/>
            <person name="Priest M."/>
            <person name="Roberts A."/>
            <person name="Saif S."/>
            <person name="Shea T."/>
            <person name="Sykes S."/>
            <person name="Wortman J."/>
            <person name="Nusbaum C."/>
            <person name="Birren B."/>
        </authorList>
    </citation>
    <scope>NUCLEOTIDE SEQUENCE [LARGE SCALE GENOMIC DNA]</scope>
    <source>
        <strain evidence="10 11">CBS 10435</strain>
    </source>
</reference>
<feature type="region of interest" description="Disordered" evidence="8">
    <location>
        <begin position="989"/>
        <end position="1038"/>
    </location>
</feature>
<evidence type="ECO:0000256" key="4">
    <source>
        <dbReference type="ARBA" id="ARBA00023015"/>
    </source>
</evidence>
<feature type="compositionally biased region" description="Low complexity" evidence="8">
    <location>
        <begin position="201"/>
        <end position="210"/>
    </location>
</feature>
<protein>
    <recommendedName>
        <fullName evidence="9">Zn(2)-C6 fungal-type domain-containing protein</fullName>
    </recommendedName>
</protein>
<dbReference type="OrthoDB" id="39175at2759"/>
<gene>
    <name evidence="10" type="ORF">L486_08171</name>
</gene>
<sequence>MSAPSEEPKPKRRQNVACSCCKLRRIKCDLSDLLYSLPSSSTQPPPPLSVLVEQHPEAGCTNCKRKGLKCDTQGIREPTRPNKGGKRIEEAKRKFGEEQQKKQDGQVPIDMGSEPSETEIPLDIMEFLNNQPINQPSDSFQATYLSQDAQTSVSPLETASGPLPDQTINSLFDPTDLQTFNFNPDPSPSNPSPLIKTPGPSSSSSQQAASIWQQFANNRKEAMYLVRTTGLTPGADGVQISEEDDDLMGGLQSRLSAYMTEMQSPSPSSNSTTYQGISRSSSSTTPLAVPGNLLGINYNAYNNHYDDSLNGDTRKRSRSPYNLDSQSRKMVLVSSNPWRLYSEAGGGQMITWGRREAVSEQLADRALGMALSNHLVKVFFQAVHLSYPAISPEVFYLEWIRAGQRSDRMSPAQEALCAVIEAWGARYSDSPVILGLSEAKAHAAPKVIKADGTFTPGTRARTHWGTARIGACKALSARAKRLIDEHGLFRTPSVTGVQALTLYSQLMQMTDEKLLDKDYWLQTRMIHSTVIEQMQLLGLMWDAEGPIMTDVSEAAVSYSQLQMKQRRLFWTHMIGDAFFSAAVGALPKIPQEDIDAAGEWVETVQDKLPQSSFKLLAFFLSIYHRLGLAGREVATHIAYPLTKKGAADVGKICMTVRKTWRDIGEISRDLKSQVTQQLMACKKEDLLGFSPLNFFANLRLSCPFLLLVIHQLIRDQLAFWKSCQPPSAPAFISTPTDRSSSTTPSSKPGQGQGTPRIVHNLELLERLTKESVDGLLFSCRGQISMLKAILPTGVIQSASILLRVLLATAQLLAEVPTNEQGYPDHTPGGHGWTWEAKQKEMDICLEALHQVGWAWADVAEVCDSVALTMERMTPSPEEIFAWNSRHQHTNESQSREHVARMKEAEAQASVNAVEAVLTFWPPVSIPNLIEHALQNDPKALLNSSLPDMLSDSQQSHVGISKQHTSVPNPGHFWPDRGDQAFINERLNDARHTPFPGVAPGQMGHQNLSGNDLSGSEENPASDTTATATATAAATHHVL</sequence>
<evidence type="ECO:0000313" key="11">
    <source>
        <dbReference type="Proteomes" id="UP000092583"/>
    </source>
</evidence>
<dbReference type="EMBL" id="KV700092">
    <property type="protein sequence ID" value="OCF54257.1"/>
    <property type="molecule type" value="Genomic_DNA"/>
</dbReference>
<feature type="region of interest" description="Disordered" evidence="8">
    <location>
        <begin position="261"/>
        <end position="285"/>
    </location>
</feature>
<feature type="region of interest" description="Disordered" evidence="8">
    <location>
        <begin position="730"/>
        <end position="755"/>
    </location>
</feature>
<keyword evidence="2" id="KW-0479">Metal-binding</keyword>
<keyword evidence="11" id="KW-1185">Reference proteome</keyword>
<keyword evidence="7" id="KW-0539">Nucleus</keyword>
<feature type="region of interest" description="Disordered" evidence="8">
    <location>
        <begin position="93"/>
        <end position="116"/>
    </location>
</feature>
<dbReference type="PANTHER" id="PTHR31313">
    <property type="entry name" value="TY1 ENHANCER ACTIVATOR"/>
    <property type="match status" value="1"/>
</dbReference>
<dbReference type="InterPro" id="IPR036864">
    <property type="entry name" value="Zn2-C6_fun-type_DNA-bd_sf"/>
</dbReference>
<dbReference type="PANTHER" id="PTHR31313:SF81">
    <property type="entry name" value="TY1 ENHANCER ACTIVATOR"/>
    <property type="match status" value="1"/>
</dbReference>
<dbReference type="STRING" id="1331196.A0A1B9IFK7"/>
<proteinExistence type="predicted"/>
<feature type="region of interest" description="Disordered" evidence="8">
    <location>
        <begin position="944"/>
        <end position="977"/>
    </location>
</feature>
<feature type="compositionally biased region" description="Polar residues" evidence="8">
    <location>
        <begin position="944"/>
        <end position="967"/>
    </location>
</feature>
<dbReference type="PROSITE" id="PS50048">
    <property type="entry name" value="ZN2_CY6_FUNGAL_2"/>
    <property type="match status" value="1"/>
</dbReference>
<dbReference type="GO" id="GO:0000981">
    <property type="term" value="F:DNA-binding transcription factor activity, RNA polymerase II-specific"/>
    <property type="evidence" value="ECO:0007669"/>
    <property type="project" value="InterPro"/>
</dbReference>
<evidence type="ECO:0000313" key="10">
    <source>
        <dbReference type="EMBL" id="OCF54257.1"/>
    </source>
</evidence>
<evidence type="ECO:0000256" key="6">
    <source>
        <dbReference type="ARBA" id="ARBA00023163"/>
    </source>
</evidence>
<feature type="region of interest" description="Disordered" evidence="8">
    <location>
        <begin position="176"/>
        <end position="210"/>
    </location>
</feature>
<feature type="compositionally biased region" description="Low complexity" evidence="8">
    <location>
        <begin position="733"/>
        <end position="746"/>
    </location>
</feature>
<comment type="subcellular location">
    <subcellularLocation>
        <location evidence="1">Nucleus</location>
    </subcellularLocation>
</comment>
<dbReference type="Proteomes" id="UP000092583">
    <property type="component" value="Unassembled WGS sequence"/>
</dbReference>
<evidence type="ECO:0000256" key="5">
    <source>
        <dbReference type="ARBA" id="ARBA00023125"/>
    </source>
</evidence>
<dbReference type="GO" id="GO:0003677">
    <property type="term" value="F:DNA binding"/>
    <property type="evidence" value="ECO:0007669"/>
    <property type="project" value="UniProtKB-KW"/>
</dbReference>
<keyword evidence="5" id="KW-0238">DNA-binding</keyword>
<dbReference type="AlphaFoldDB" id="A0A1B9IFK7"/>
<feature type="compositionally biased region" description="Basic and acidic residues" evidence="8">
    <location>
        <begin position="93"/>
        <end position="104"/>
    </location>
</feature>
<dbReference type="Gene3D" id="4.10.240.10">
    <property type="entry name" value="Zn(2)-C6 fungal-type DNA-binding domain"/>
    <property type="match status" value="1"/>
</dbReference>
<evidence type="ECO:0000259" key="9">
    <source>
        <dbReference type="PROSITE" id="PS50048"/>
    </source>
</evidence>
<dbReference type="GO" id="GO:0005634">
    <property type="term" value="C:nucleus"/>
    <property type="evidence" value="ECO:0007669"/>
    <property type="project" value="UniProtKB-SubCell"/>
</dbReference>
<keyword evidence="3" id="KW-0862">Zinc</keyword>
<keyword evidence="4" id="KW-0805">Transcription regulation</keyword>
<dbReference type="InterPro" id="IPR001138">
    <property type="entry name" value="Zn2Cys6_DnaBD"/>
</dbReference>
<dbReference type="CDD" id="cd12148">
    <property type="entry name" value="fungal_TF_MHR"/>
    <property type="match status" value="1"/>
</dbReference>
<evidence type="ECO:0000256" key="2">
    <source>
        <dbReference type="ARBA" id="ARBA00022723"/>
    </source>
</evidence>